<accession>A0ABY4V1C7</accession>
<evidence type="ECO:0000256" key="4">
    <source>
        <dbReference type="ARBA" id="ARBA00022723"/>
    </source>
</evidence>
<evidence type="ECO:0000256" key="2">
    <source>
        <dbReference type="ARBA" id="ARBA00006706"/>
    </source>
</evidence>
<dbReference type="PANTHER" id="PTHR12001">
    <property type="entry name" value="GERANYLGERANYL PYROPHOSPHATE SYNTHASE"/>
    <property type="match status" value="1"/>
</dbReference>
<keyword evidence="4" id="KW-0479">Metal-binding</keyword>
<dbReference type="PANTHER" id="PTHR12001:SF85">
    <property type="entry name" value="SHORT CHAIN ISOPRENYL DIPHOSPHATE SYNTHASE"/>
    <property type="match status" value="1"/>
</dbReference>
<dbReference type="SUPFAM" id="SSF48576">
    <property type="entry name" value="Terpenoid synthases"/>
    <property type="match status" value="1"/>
</dbReference>
<dbReference type="EMBL" id="CP098609">
    <property type="protein sequence ID" value="USC48036.1"/>
    <property type="molecule type" value="Genomic_DNA"/>
</dbReference>
<comment type="cofactor">
    <cofactor evidence="1">
        <name>Mg(2+)</name>
        <dbReference type="ChEBI" id="CHEBI:18420"/>
    </cofactor>
</comment>
<evidence type="ECO:0000256" key="6">
    <source>
        <dbReference type="RuleBase" id="RU004466"/>
    </source>
</evidence>
<dbReference type="InterPro" id="IPR000092">
    <property type="entry name" value="Polyprenyl_synt"/>
</dbReference>
<evidence type="ECO:0000256" key="5">
    <source>
        <dbReference type="ARBA" id="ARBA00022842"/>
    </source>
</evidence>
<evidence type="ECO:0000256" key="3">
    <source>
        <dbReference type="ARBA" id="ARBA00022679"/>
    </source>
</evidence>
<dbReference type="InterPro" id="IPR008949">
    <property type="entry name" value="Isoprenoid_synthase_dom_sf"/>
</dbReference>
<dbReference type="Pfam" id="PF00348">
    <property type="entry name" value="polyprenyl_synt"/>
    <property type="match status" value="1"/>
</dbReference>
<dbReference type="InterPro" id="IPR033749">
    <property type="entry name" value="Polyprenyl_synt_CS"/>
</dbReference>
<dbReference type="PROSITE" id="PS00723">
    <property type="entry name" value="POLYPRENYL_SYNTHASE_1"/>
    <property type="match status" value="1"/>
</dbReference>
<dbReference type="RefSeq" id="WP_010071604.1">
    <property type="nucleotide sequence ID" value="NZ_CP098609.1"/>
</dbReference>
<keyword evidence="3 6" id="KW-0808">Transferase</keyword>
<comment type="similarity">
    <text evidence="2 6">Belongs to the FPP/GGPP synthase family.</text>
</comment>
<evidence type="ECO:0000256" key="1">
    <source>
        <dbReference type="ARBA" id="ARBA00001946"/>
    </source>
</evidence>
<protein>
    <submittedName>
        <fullName evidence="7">Polyprenyl synthetase family protein</fullName>
    </submittedName>
</protein>
<dbReference type="SFLD" id="SFLDS00005">
    <property type="entry name" value="Isoprenoid_Synthase_Type_I"/>
    <property type="match status" value="1"/>
</dbReference>
<dbReference type="Gene3D" id="1.10.600.10">
    <property type="entry name" value="Farnesyl Diphosphate Synthase"/>
    <property type="match status" value="1"/>
</dbReference>
<gene>
    <name evidence="7" type="ORF">K7395_15410</name>
</gene>
<sequence>MTNSVDAVTRQMQERIENYQRRFGVLFQDYFKRLRQEFDAPKLSRFTPRSFDLLEDLSLRGGKRQRVAFMYEAARLVTSEPVPGIDEAALSIELLQTHLLVHDDIIDDAPTRRGGTSTYYSYKEEFPEQPQTALGLALLAGDLAAFLSLRVLLEADLPLSLRQALVETQVTAGAATFVGQMYDLERDLPALPTEEMLHEVSDYKASRSSALAPIQLGLLAAGEDVKQFDATLRRYALMFGISGQMCDDYLSLFGDEKVTGKPATADVRDGRRTYAIRAILAAADASERERVESILGRQDASADDIDTIREIARRHGVDQQLRSQMHRYAEEACVEAASWRPRWRDEAVTFFERIPVWGVERTL</sequence>
<name>A0ABY4V1C7_STRFL</name>
<dbReference type="Proteomes" id="UP001056079">
    <property type="component" value="Chromosome"/>
</dbReference>
<evidence type="ECO:0000313" key="7">
    <source>
        <dbReference type="EMBL" id="USC48036.1"/>
    </source>
</evidence>
<keyword evidence="5" id="KW-0460">Magnesium</keyword>
<keyword evidence="8" id="KW-1185">Reference proteome</keyword>
<organism evidence="7 8">
    <name type="scientific">Streptomyces filamentosus</name>
    <name type="common">Streptomyces roseosporus</name>
    <dbReference type="NCBI Taxonomy" id="67294"/>
    <lineage>
        <taxon>Bacteria</taxon>
        <taxon>Bacillati</taxon>
        <taxon>Actinomycetota</taxon>
        <taxon>Actinomycetes</taxon>
        <taxon>Kitasatosporales</taxon>
        <taxon>Streptomycetaceae</taxon>
        <taxon>Streptomyces</taxon>
    </lineage>
</organism>
<evidence type="ECO:0000313" key="8">
    <source>
        <dbReference type="Proteomes" id="UP001056079"/>
    </source>
</evidence>
<reference evidence="7" key="1">
    <citation type="submission" date="2021-08" db="EMBL/GenBank/DDBJ databases">
        <title>DNA methylation of m4C regulates biosynthesis of daptomycin in Streptomyces roseosporus L30.</title>
        <authorList>
            <person name="Fang J.-L."/>
        </authorList>
    </citation>
    <scope>NUCLEOTIDE SEQUENCE</scope>
    <source>
        <strain evidence="7">L30</strain>
    </source>
</reference>
<proteinExistence type="inferred from homology"/>